<name>A0A0C9YRW3_9AGAM</name>
<reference evidence="1 2" key="1">
    <citation type="submission" date="2014-04" db="EMBL/GenBank/DDBJ databases">
        <authorList>
            <consortium name="DOE Joint Genome Institute"/>
            <person name="Kuo A."/>
            <person name="Kohler A."/>
            <person name="Costa M.D."/>
            <person name="Nagy L.G."/>
            <person name="Floudas D."/>
            <person name="Copeland A."/>
            <person name="Barry K.W."/>
            <person name="Cichocki N."/>
            <person name="Veneault-Fourrey C."/>
            <person name="LaButti K."/>
            <person name="Lindquist E.A."/>
            <person name="Lipzen A."/>
            <person name="Lundell T."/>
            <person name="Morin E."/>
            <person name="Murat C."/>
            <person name="Sun H."/>
            <person name="Tunlid A."/>
            <person name="Henrissat B."/>
            <person name="Grigoriev I.V."/>
            <person name="Hibbett D.S."/>
            <person name="Martin F."/>
            <person name="Nordberg H.P."/>
            <person name="Cantor M.N."/>
            <person name="Hua S.X."/>
        </authorList>
    </citation>
    <scope>NUCLEOTIDE SEQUENCE [LARGE SCALE GENOMIC DNA]</scope>
    <source>
        <strain evidence="1 2">441</strain>
    </source>
</reference>
<evidence type="ECO:0000313" key="2">
    <source>
        <dbReference type="Proteomes" id="UP000054018"/>
    </source>
</evidence>
<dbReference type="AlphaFoldDB" id="A0A0C9YRW3"/>
<gene>
    <name evidence="1" type="ORF">PISMIDRAFT_418416</name>
</gene>
<proteinExistence type="predicted"/>
<organism evidence="1 2">
    <name type="scientific">Pisolithus microcarpus 441</name>
    <dbReference type="NCBI Taxonomy" id="765257"/>
    <lineage>
        <taxon>Eukaryota</taxon>
        <taxon>Fungi</taxon>
        <taxon>Dikarya</taxon>
        <taxon>Basidiomycota</taxon>
        <taxon>Agaricomycotina</taxon>
        <taxon>Agaricomycetes</taxon>
        <taxon>Agaricomycetidae</taxon>
        <taxon>Boletales</taxon>
        <taxon>Sclerodermatineae</taxon>
        <taxon>Pisolithaceae</taxon>
        <taxon>Pisolithus</taxon>
    </lineage>
</organism>
<evidence type="ECO:0000313" key="1">
    <source>
        <dbReference type="EMBL" id="KIK13017.1"/>
    </source>
</evidence>
<protein>
    <submittedName>
        <fullName evidence="1">Uncharacterized protein</fullName>
    </submittedName>
</protein>
<accession>A0A0C9YRW3</accession>
<dbReference type="EMBL" id="KN834027">
    <property type="protein sequence ID" value="KIK13017.1"/>
    <property type="molecule type" value="Genomic_DNA"/>
</dbReference>
<dbReference type="Proteomes" id="UP000054018">
    <property type="component" value="Unassembled WGS sequence"/>
</dbReference>
<reference evidence="2" key="2">
    <citation type="submission" date="2015-01" db="EMBL/GenBank/DDBJ databases">
        <title>Evolutionary Origins and Diversification of the Mycorrhizal Mutualists.</title>
        <authorList>
            <consortium name="DOE Joint Genome Institute"/>
            <consortium name="Mycorrhizal Genomics Consortium"/>
            <person name="Kohler A."/>
            <person name="Kuo A."/>
            <person name="Nagy L.G."/>
            <person name="Floudas D."/>
            <person name="Copeland A."/>
            <person name="Barry K.W."/>
            <person name="Cichocki N."/>
            <person name="Veneault-Fourrey C."/>
            <person name="LaButti K."/>
            <person name="Lindquist E.A."/>
            <person name="Lipzen A."/>
            <person name="Lundell T."/>
            <person name="Morin E."/>
            <person name="Murat C."/>
            <person name="Riley R."/>
            <person name="Ohm R."/>
            <person name="Sun H."/>
            <person name="Tunlid A."/>
            <person name="Henrissat B."/>
            <person name="Grigoriev I.V."/>
            <person name="Hibbett D.S."/>
            <person name="Martin F."/>
        </authorList>
    </citation>
    <scope>NUCLEOTIDE SEQUENCE [LARGE SCALE GENOMIC DNA]</scope>
    <source>
        <strain evidence="2">441</strain>
    </source>
</reference>
<keyword evidence="2" id="KW-1185">Reference proteome</keyword>
<dbReference type="HOGENOM" id="CLU_2360541_0_0_1"/>
<sequence>MHGYLGSNRTRMSKFTSEVRLPPSELHDYHVHNMRRTKLRCQFGLHNCGNSMYRHHYAKVCGHARSGTDFTPRSVSGSHNMQCKLGLELFRMLAAH</sequence>